<proteinExistence type="predicted"/>
<feature type="domain" description="HTH tetR-type" evidence="6">
    <location>
        <begin position="27"/>
        <end position="87"/>
    </location>
</feature>
<accession>A0A557XGS8</accession>
<dbReference type="PROSITE" id="PS50977">
    <property type="entry name" value="HTH_TETR_2"/>
    <property type="match status" value="1"/>
</dbReference>
<dbReference type="Pfam" id="PF00440">
    <property type="entry name" value="TetR_N"/>
    <property type="match status" value="1"/>
</dbReference>
<name>A0A557XGS8_9MYCO</name>
<evidence type="ECO:0000256" key="3">
    <source>
        <dbReference type="ARBA" id="ARBA00023163"/>
    </source>
</evidence>
<reference evidence="7 8" key="1">
    <citation type="submission" date="2019-07" db="EMBL/GenBank/DDBJ databases">
        <title>New Mycobacterium species.</title>
        <authorList>
            <person name="Tortoli E."/>
            <person name="Ghielmetti G."/>
            <person name="Friedel U."/>
            <person name="Trovato A."/>
        </authorList>
    </citation>
    <scope>NUCLEOTIDE SEQUENCE [LARGE SCALE GENOMIC DNA]</scope>
    <source>
        <strain evidence="7 8">16-83</strain>
    </source>
</reference>
<feature type="compositionally biased region" description="Polar residues" evidence="5">
    <location>
        <begin position="1"/>
        <end position="19"/>
    </location>
</feature>
<evidence type="ECO:0000259" key="6">
    <source>
        <dbReference type="PROSITE" id="PS50977"/>
    </source>
</evidence>
<dbReference type="PANTHER" id="PTHR30055">
    <property type="entry name" value="HTH-TYPE TRANSCRIPTIONAL REGULATOR RUTR"/>
    <property type="match status" value="1"/>
</dbReference>
<feature type="DNA-binding region" description="H-T-H motif" evidence="4">
    <location>
        <begin position="50"/>
        <end position="69"/>
    </location>
</feature>
<evidence type="ECO:0000256" key="4">
    <source>
        <dbReference type="PROSITE-ProRule" id="PRU00335"/>
    </source>
</evidence>
<dbReference type="EMBL" id="VMQU01000110">
    <property type="protein sequence ID" value="TVS84860.1"/>
    <property type="molecule type" value="Genomic_DNA"/>
</dbReference>
<keyword evidence="8" id="KW-1185">Reference proteome</keyword>
<dbReference type="SUPFAM" id="SSF46689">
    <property type="entry name" value="Homeodomain-like"/>
    <property type="match status" value="1"/>
</dbReference>
<evidence type="ECO:0000256" key="5">
    <source>
        <dbReference type="SAM" id="MobiDB-lite"/>
    </source>
</evidence>
<protein>
    <submittedName>
        <fullName evidence="7">TetR/AcrR family transcriptional regulator</fullName>
    </submittedName>
</protein>
<dbReference type="GO" id="GO:0000976">
    <property type="term" value="F:transcription cis-regulatory region binding"/>
    <property type="evidence" value="ECO:0007669"/>
    <property type="project" value="TreeGrafter"/>
</dbReference>
<evidence type="ECO:0000313" key="7">
    <source>
        <dbReference type="EMBL" id="TVS84860.1"/>
    </source>
</evidence>
<dbReference type="Proteomes" id="UP000320513">
    <property type="component" value="Unassembled WGS sequence"/>
</dbReference>
<dbReference type="PRINTS" id="PR00455">
    <property type="entry name" value="HTHTETR"/>
</dbReference>
<dbReference type="RefSeq" id="WP_144954267.1">
    <property type="nucleotide sequence ID" value="NZ_VMQU01000110.1"/>
</dbReference>
<keyword evidence="3" id="KW-0804">Transcription</keyword>
<dbReference type="InterPro" id="IPR009057">
    <property type="entry name" value="Homeodomain-like_sf"/>
</dbReference>
<organism evidence="7 8">
    <name type="scientific">Mycobacterium helveticum</name>
    <dbReference type="NCBI Taxonomy" id="2592811"/>
    <lineage>
        <taxon>Bacteria</taxon>
        <taxon>Bacillati</taxon>
        <taxon>Actinomycetota</taxon>
        <taxon>Actinomycetes</taxon>
        <taxon>Mycobacteriales</taxon>
        <taxon>Mycobacteriaceae</taxon>
        <taxon>Mycobacterium</taxon>
    </lineage>
</organism>
<keyword evidence="1" id="KW-0805">Transcription regulation</keyword>
<dbReference type="InterPro" id="IPR001647">
    <property type="entry name" value="HTH_TetR"/>
</dbReference>
<gene>
    <name evidence="7" type="ORF">FPZ47_21000</name>
</gene>
<dbReference type="GO" id="GO:0003700">
    <property type="term" value="F:DNA-binding transcription factor activity"/>
    <property type="evidence" value="ECO:0007669"/>
    <property type="project" value="TreeGrafter"/>
</dbReference>
<evidence type="ECO:0000313" key="8">
    <source>
        <dbReference type="Proteomes" id="UP000320513"/>
    </source>
</evidence>
<evidence type="ECO:0000256" key="1">
    <source>
        <dbReference type="ARBA" id="ARBA00023015"/>
    </source>
</evidence>
<evidence type="ECO:0000256" key="2">
    <source>
        <dbReference type="ARBA" id="ARBA00023125"/>
    </source>
</evidence>
<dbReference type="InterPro" id="IPR050109">
    <property type="entry name" value="HTH-type_TetR-like_transc_reg"/>
</dbReference>
<sequence>MSISAAQTPGRTASPTRRTSAPRKRGDDTRARIIDETVRCIVEEGFAAATAKHVAERAGVTWGVIQYHFGDRNGLLMAVVDDGVARLVDSLSSADVGELAASERIEVVVDTAWACYSSPTSTAAFEILRATRGGPGAASRHHLLEMNSAIAQLGRLITDDPVNDGVAEVIWAALRGVVLVQMIIGAPVDWRRERRALIDMVTHYLQRSGGHATDVLE</sequence>
<feature type="region of interest" description="Disordered" evidence="5">
    <location>
        <begin position="1"/>
        <end position="29"/>
    </location>
</feature>
<dbReference type="Gene3D" id="1.10.357.10">
    <property type="entry name" value="Tetracycline Repressor, domain 2"/>
    <property type="match status" value="1"/>
</dbReference>
<comment type="caution">
    <text evidence="7">The sequence shown here is derived from an EMBL/GenBank/DDBJ whole genome shotgun (WGS) entry which is preliminary data.</text>
</comment>
<keyword evidence="2 4" id="KW-0238">DNA-binding</keyword>
<dbReference type="PANTHER" id="PTHR30055:SF234">
    <property type="entry name" value="HTH-TYPE TRANSCRIPTIONAL REGULATOR BETI"/>
    <property type="match status" value="1"/>
</dbReference>
<dbReference type="OrthoDB" id="2356263at2"/>
<dbReference type="AlphaFoldDB" id="A0A557XGS8"/>